<organism evidence="1 2">
    <name type="scientific">Xenorhabdus bovienii str. kraussei Quebec</name>
    <dbReference type="NCBI Taxonomy" id="1398203"/>
    <lineage>
        <taxon>Bacteria</taxon>
        <taxon>Pseudomonadati</taxon>
        <taxon>Pseudomonadota</taxon>
        <taxon>Gammaproteobacteria</taxon>
        <taxon>Enterobacterales</taxon>
        <taxon>Morganellaceae</taxon>
        <taxon>Xenorhabdus</taxon>
    </lineage>
</organism>
<evidence type="ECO:0000313" key="2">
    <source>
        <dbReference type="Proteomes" id="UP000028500"/>
    </source>
</evidence>
<accession>A0A077PEA1</accession>
<dbReference type="HOGENOM" id="CLU_3142322_0_0_6"/>
<name>A0A077PEA1_XENBV</name>
<gene>
    <name evidence="1" type="ORF">XBKQ1_1830005</name>
</gene>
<keyword evidence="2" id="KW-1185">Reference proteome</keyword>
<evidence type="ECO:0000313" key="1">
    <source>
        <dbReference type="EMBL" id="CDH19006.1"/>
    </source>
</evidence>
<proteinExistence type="predicted"/>
<comment type="caution">
    <text evidence="1">The sequence shown here is derived from an EMBL/GenBank/DDBJ whole genome shotgun (WGS) entry which is preliminary data.</text>
</comment>
<protein>
    <submittedName>
        <fullName evidence="1">Uncharacterized protein</fullName>
    </submittedName>
</protein>
<dbReference type="Proteomes" id="UP000028500">
    <property type="component" value="Unassembled WGS sequence"/>
</dbReference>
<sequence length="49" mass="5118">MGQTGDDGINTGHNNVTVAAGEIIGLQSNYGCSTRIQQFQAGTDPVSRH</sequence>
<dbReference type="EMBL" id="CBSY010000094">
    <property type="protein sequence ID" value="CDH19006.1"/>
    <property type="molecule type" value="Genomic_DNA"/>
</dbReference>
<reference evidence="1" key="1">
    <citation type="submission" date="2013-07" db="EMBL/GenBank/DDBJ databases">
        <title>Sub-species coevolution in mutualistic symbiosis.</title>
        <authorList>
            <person name="Murfin K."/>
            <person name="Klassen J."/>
            <person name="Lee M."/>
            <person name="Forst S."/>
            <person name="Stock P."/>
            <person name="Goodrich-Blair H."/>
        </authorList>
    </citation>
    <scope>NUCLEOTIDE SEQUENCE [LARGE SCALE GENOMIC DNA]</scope>
    <source>
        <strain evidence="1">Kraussei Quebec</strain>
    </source>
</reference>
<dbReference type="AlphaFoldDB" id="A0A077PEA1"/>